<organism evidence="2 3">
    <name type="scientific">Nitzschia inconspicua</name>
    <dbReference type="NCBI Taxonomy" id="303405"/>
    <lineage>
        <taxon>Eukaryota</taxon>
        <taxon>Sar</taxon>
        <taxon>Stramenopiles</taxon>
        <taxon>Ochrophyta</taxon>
        <taxon>Bacillariophyta</taxon>
        <taxon>Bacillariophyceae</taxon>
        <taxon>Bacillariophycidae</taxon>
        <taxon>Bacillariales</taxon>
        <taxon>Bacillariaceae</taxon>
        <taxon>Nitzschia</taxon>
    </lineage>
</organism>
<name>A0A9K3PJT5_9STRA</name>
<evidence type="ECO:0000313" key="3">
    <source>
        <dbReference type="Proteomes" id="UP000693970"/>
    </source>
</evidence>
<proteinExistence type="predicted"/>
<keyword evidence="3" id="KW-1185">Reference proteome</keyword>
<dbReference type="EMBL" id="JAGRRH010000018">
    <property type="protein sequence ID" value="KAG7350367.1"/>
    <property type="molecule type" value="Genomic_DNA"/>
</dbReference>
<feature type="region of interest" description="Disordered" evidence="1">
    <location>
        <begin position="1"/>
        <end position="20"/>
    </location>
</feature>
<dbReference type="AlphaFoldDB" id="A0A9K3PJT5"/>
<feature type="compositionally biased region" description="Polar residues" evidence="1">
    <location>
        <begin position="224"/>
        <end position="237"/>
    </location>
</feature>
<reference evidence="2" key="1">
    <citation type="journal article" date="2021" name="Sci. Rep.">
        <title>Diploid genomic architecture of Nitzschia inconspicua, an elite biomass production diatom.</title>
        <authorList>
            <person name="Oliver A."/>
            <person name="Podell S."/>
            <person name="Pinowska A."/>
            <person name="Traller J.C."/>
            <person name="Smith S.R."/>
            <person name="McClure R."/>
            <person name="Beliaev A."/>
            <person name="Bohutskyi P."/>
            <person name="Hill E.A."/>
            <person name="Rabines A."/>
            <person name="Zheng H."/>
            <person name="Allen L.Z."/>
            <person name="Kuo A."/>
            <person name="Grigoriev I.V."/>
            <person name="Allen A.E."/>
            <person name="Hazlebeck D."/>
            <person name="Allen E.E."/>
        </authorList>
    </citation>
    <scope>NUCLEOTIDE SEQUENCE</scope>
    <source>
        <strain evidence="2">Hildebrandi</strain>
    </source>
</reference>
<comment type="caution">
    <text evidence="2">The sequence shown here is derived from an EMBL/GenBank/DDBJ whole genome shotgun (WGS) entry which is preliminary data.</text>
</comment>
<feature type="region of interest" description="Disordered" evidence="1">
    <location>
        <begin position="224"/>
        <end position="259"/>
    </location>
</feature>
<evidence type="ECO:0000256" key="1">
    <source>
        <dbReference type="SAM" id="MobiDB-lite"/>
    </source>
</evidence>
<dbReference type="Proteomes" id="UP000693970">
    <property type="component" value="Unassembled WGS sequence"/>
</dbReference>
<evidence type="ECO:0000313" key="2">
    <source>
        <dbReference type="EMBL" id="KAG7350367.1"/>
    </source>
</evidence>
<sequence>MSSIDPFFGDGDNRDSDGEDFEEEAALLNLEVSRSRKTPAHAPKEQVTPWWCAMRNSFLKRCKKFQTAYGDDVVFGIEPVVPHYKNNSLSIGPVILGDPFAAVNQKSVLLEKVQKATNRKGKSLEERCWLVFVGESLARGGEVRYLNYDNWTFHQFTHVLDTQWTEMKTVNTYAMPFVPDKTHWTSDIYHALGSWFLVEDGLHRNMEEIEGRMQNVVSSLRKTGDSSTAKLSGNSEVSAGRFQNPKRHGDRKLGIDQLP</sequence>
<gene>
    <name evidence="2" type="ORF">IV203_009727</name>
</gene>
<accession>A0A9K3PJT5</accession>
<reference evidence="2" key="2">
    <citation type="submission" date="2021-04" db="EMBL/GenBank/DDBJ databases">
        <authorList>
            <person name="Podell S."/>
        </authorList>
    </citation>
    <scope>NUCLEOTIDE SEQUENCE</scope>
    <source>
        <strain evidence="2">Hildebrandi</strain>
    </source>
</reference>
<protein>
    <submittedName>
        <fullName evidence="2">Uncharacterized protein</fullName>
    </submittedName>
</protein>